<proteinExistence type="predicted"/>
<sequence length="100" mass="10303">MRPRPLQVSVSALILVVAGLALNLWLFRFGMLAGILGLSLTKHVAIAWLCQVLGVDRRPRPGPGGGRDGIRGGPGPTSLGPTAVPAPGPGSRRDPGPARI</sequence>
<dbReference type="AlphaFoldDB" id="A0A518H175"/>
<dbReference type="EMBL" id="CP036426">
    <property type="protein sequence ID" value="QDV34587.1"/>
    <property type="molecule type" value="Genomic_DNA"/>
</dbReference>
<reference evidence="2 3" key="1">
    <citation type="submission" date="2019-02" db="EMBL/GenBank/DDBJ databases">
        <title>Deep-cultivation of Planctomycetes and their phenomic and genomic characterization uncovers novel biology.</title>
        <authorList>
            <person name="Wiegand S."/>
            <person name="Jogler M."/>
            <person name="Boedeker C."/>
            <person name="Pinto D."/>
            <person name="Vollmers J."/>
            <person name="Rivas-Marin E."/>
            <person name="Kohn T."/>
            <person name="Peeters S.H."/>
            <person name="Heuer A."/>
            <person name="Rast P."/>
            <person name="Oberbeckmann S."/>
            <person name="Bunk B."/>
            <person name="Jeske O."/>
            <person name="Meyerdierks A."/>
            <person name="Storesund J.E."/>
            <person name="Kallscheuer N."/>
            <person name="Luecker S."/>
            <person name="Lage O.M."/>
            <person name="Pohl T."/>
            <person name="Merkel B.J."/>
            <person name="Hornburger P."/>
            <person name="Mueller R.-W."/>
            <person name="Bruemmer F."/>
            <person name="Labrenz M."/>
            <person name="Spormann A.M."/>
            <person name="Op den Camp H."/>
            <person name="Overmann J."/>
            <person name="Amann R."/>
            <person name="Jetten M.S.M."/>
            <person name="Mascher T."/>
            <person name="Medema M.H."/>
            <person name="Devos D.P."/>
            <person name="Kaster A.-K."/>
            <person name="Ovreas L."/>
            <person name="Rohde M."/>
            <person name="Galperin M.Y."/>
            <person name="Jogler C."/>
        </authorList>
    </citation>
    <scope>NUCLEOTIDE SEQUENCE [LARGE SCALE GENOMIC DNA]</scope>
    <source>
        <strain evidence="2 3">ElP</strain>
    </source>
</reference>
<accession>A0A518H175</accession>
<evidence type="ECO:0000313" key="2">
    <source>
        <dbReference type="EMBL" id="QDV34587.1"/>
    </source>
</evidence>
<evidence type="ECO:0000256" key="1">
    <source>
        <dbReference type="SAM" id="MobiDB-lite"/>
    </source>
</evidence>
<dbReference type="RefSeq" id="WP_145269586.1">
    <property type="nucleotide sequence ID" value="NZ_CP036426.1"/>
</dbReference>
<dbReference type="OrthoDB" id="290411at2"/>
<name>A0A518H175_9BACT</name>
<organism evidence="2 3">
    <name type="scientific">Tautonia plasticadhaerens</name>
    <dbReference type="NCBI Taxonomy" id="2527974"/>
    <lineage>
        <taxon>Bacteria</taxon>
        <taxon>Pseudomonadati</taxon>
        <taxon>Planctomycetota</taxon>
        <taxon>Planctomycetia</taxon>
        <taxon>Isosphaerales</taxon>
        <taxon>Isosphaeraceae</taxon>
        <taxon>Tautonia</taxon>
    </lineage>
</organism>
<feature type="compositionally biased region" description="Basic and acidic residues" evidence="1">
    <location>
        <begin position="91"/>
        <end position="100"/>
    </location>
</feature>
<evidence type="ECO:0000313" key="3">
    <source>
        <dbReference type="Proteomes" id="UP000317835"/>
    </source>
</evidence>
<keyword evidence="3" id="KW-1185">Reference proteome</keyword>
<dbReference type="Proteomes" id="UP000317835">
    <property type="component" value="Chromosome"/>
</dbReference>
<feature type="region of interest" description="Disordered" evidence="1">
    <location>
        <begin position="55"/>
        <end position="100"/>
    </location>
</feature>
<feature type="compositionally biased region" description="Gly residues" evidence="1">
    <location>
        <begin position="63"/>
        <end position="75"/>
    </location>
</feature>
<dbReference type="KEGG" id="tpla:ElP_24770"/>
<protein>
    <submittedName>
        <fullName evidence="2">Uncharacterized protein</fullName>
    </submittedName>
</protein>
<gene>
    <name evidence="2" type="ORF">ElP_24770</name>
</gene>